<dbReference type="RefSeq" id="WP_307226566.1">
    <property type="nucleotide sequence ID" value="NZ_JAUSVF010000001.1"/>
</dbReference>
<dbReference type="Gene3D" id="3.40.50.10600">
    <property type="entry name" value="SpoIIaa-like domains"/>
    <property type="match status" value="1"/>
</dbReference>
<protein>
    <submittedName>
        <fullName evidence="1">tRNA U38,U39,U40 pseudouridine synthase TruA</fullName>
    </submittedName>
</protein>
<dbReference type="InterPro" id="IPR038396">
    <property type="entry name" value="SpoIIAA-like_sf"/>
</dbReference>
<sequence>MVLLEPLREKNILIVAPQGPLGQADFETIAKAVDACQTSEGKVAGLMITIGLFPGWQSFSAFTAHLKFVARHHRRIHRIAVVTNSALLKIVPGIAGVFLHPEIRKRPASRFL</sequence>
<reference evidence="1 2" key="1">
    <citation type="submission" date="2023-07" db="EMBL/GenBank/DDBJ databases">
        <title>Genomic Encyclopedia of Type Strains, Phase IV (KMG-IV): sequencing the most valuable type-strain genomes for metagenomic binning, comparative biology and taxonomic classification.</title>
        <authorList>
            <person name="Goeker M."/>
        </authorList>
    </citation>
    <scope>NUCLEOTIDE SEQUENCE [LARGE SCALE GENOMIC DNA]</scope>
    <source>
        <strain evidence="1 2">DSM 1112</strain>
    </source>
</reference>
<evidence type="ECO:0000313" key="2">
    <source>
        <dbReference type="Proteomes" id="UP001230207"/>
    </source>
</evidence>
<proteinExistence type="predicted"/>
<dbReference type="Pfam" id="PF11964">
    <property type="entry name" value="SpoIIAA-like"/>
    <property type="match status" value="1"/>
</dbReference>
<comment type="caution">
    <text evidence="1">The sequence shown here is derived from an EMBL/GenBank/DDBJ whole genome shotgun (WGS) entry which is preliminary data.</text>
</comment>
<organism evidence="1 2">
    <name type="scientific">Pararhizobium capsulatum DSM 1112</name>
    <dbReference type="NCBI Taxonomy" id="1121113"/>
    <lineage>
        <taxon>Bacteria</taxon>
        <taxon>Pseudomonadati</taxon>
        <taxon>Pseudomonadota</taxon>
        <taxon>Alphaproteobacteria</taxon>
        <taxon>Hyphomicrobiales</taxon>
        <taxon>Rhizobiaceae</taxon>
        <taxon>Rhizobium/Agrobacterium group</taxon>
        <taxon>Pararhizobium</taxon>
    </lineage>
</organism>
<dbReference type="InterPro" id="IPR036513">
    <property type="entry name" value="STAS_dom_sf"/>
</dbReference>
<gene>
    <name evidence="1" type="ORF">QO002_000614</name>
</gene>
<dbReference type="InterPro" id="IPR021866">
    <property type="entry name" value="SpoIIAA-like"/>
</dbReference>
<name>A0ABU0BJQ0_9HYPH</name>
<dbReference type="EMBL" id="JAUSVF010000001">
    <property type="protein sequence ID" value="MDQ0318476.1"/>
    <property type="molecule type" value="Genomic_DNA"/>
</dbReference>
<keyword evidence="2" id="KW-1185">Reference proteome</keyword>
<accession>A0ABU0BJQ0</accession>
<dbReference type="SUPFAM" id="SSF52091">
    <property type="entry name" value="SpoIIaa-like"/>
    <property type="match status" value="1"/>
</dbReference>
<dbReference type="Proteomes" id="UP001230207">
    <property type="component" value="Unassembled WGS sequence"/>
</dbReference>
<evidence type="ECO:0000313" key="1">
    <source>
        <dbReference type="EMBL" id="MDQ0318476.1"/>
    </source>
</evidence>